<organism evidence="2 3">
    <name type="scientific">Ureibacillus galli</name>
    <dbReference type="NCBI Taxonomy" id="2762222"/>
    <lineage>
        <taxon>Bacteria</taxon>
        <taxon>Bacillati</taxon>
        <taxon>Bacillota</taxon>
        <taxon>Bacilli</taxon>
        <taxon>Bacillales</taxon>
        <taxon>Caryophanaceae</taxon>
        <taxon>Ureibacillus</taxon>
    </lineage>
</organism>
<dbReference type="Proteomes" id="UP000640930">
    <property type="component" value="Unassembled WGS sequence"/>
</dbReference>
<dbReference type="RefSeq" id="WP_191708583.1">
    <property type="nucleotide sequence ID" value="NZ_JACSQA010000032.1"/>
</dbReference>
<dbReference type="EMBL" id="JACSQA010000032">
    <property type="protein sequence ID" value="MBD8028173.1"/>
    <property type="molecule type" value="Genomic_DNA"/>
</dbReference>
<protein>
    <submittedName>
        <fullName evidence="2">Uncharacterized protein</fullName>
    </submittedName>
</protein>
<evidence type="ECO:0000313" key="3">
    <source>
        <dbReference type="Proteomes" id="UP000640930"/>
    </source>
</evidence>
<reference evidence="2 3" key="1">
    <citation type="submission" date="2020-08" db="EMBL/GenBank/DDBJ databases">
        <title>A Genomic Blueprint of the Chicken Gut Microbiome.</title>
        <authorList>
            <person name="Gilroy R."/>
            <person name="Ravi A."/>
            <person name="Getino M."/>
            <person name="Pursley I."/>
            <person name="Horton D.L."/>
            <person name="Alikhan N.-F."/>
            <person name="Baker D."/>
            <person name="Gharbi K."/>
            <person name="Hall N."/>
            <person name="Watson M."/>
            <person name="Adriaenssens E.M."/>
            <person name="Foster-Nyarko E."/>
            <person name="Jarju S."/>
            <person name="Secka A."/>
            <person name="Antonio M."/>
            <person name="Oren A."/>
            <person name="Chaudhuri R."/>
            <person name="La Ragione R.M."/>
            <person name="Hildebrand F."/>
            <person name="Pallen M.J."/>
        </authorList>
    </citation>
    <scope>NUCLEOTIDE SEQUENCE [LARGE SCALE GENOMIC DNA]</scope>
    <source>
        <strain evidence="2 3">Re31</strain>
    </source>
</reference>
<accession>A0ABR8XG31</accession>
<keyword evidence="3" id="KW-1185">Reference proteome</keyword>
<name>A0ABR8XG31_9BACL</name>
<feature type="region of interest" description="Disordered" evidence="1">
    <location>
        <begin position="112"/>
        <end position="136"/>
    </location>
</feature>
<evidence type="ECO:0000256" key="1">
    <source>
        <dbReference type="SAM" id="MobiDB-lite"/>
    </source>
</evidence>
<gene>
    <name evidence="2" type="ORF">H9636_16110</name>
</gene>
<sequence length="136" mass="15496">MTNIQLNVLFKKMQKDDKKEVLMFHVQSDELPHADELLKLPGSITVLEIVDGDVEKVAAEFANIQRDNKKTVLKFNVNADSKGKIDKFYPYAGRNIDLIIQPSQMTIEEFYEKSDETEDEKEGAAEGQMSLEEVSQ</sequence>
<comment type="caution">
    <text evidence="2">The sequence shown here is derived from an EMBL/GenBank/DDBJ whole genome shotgun (WGS) entry which is preliminary data.</text>
</comment>
<evidence type="ECO:0000313" key="2">
    <source>
        <dbReference type="EMBL" id="MBD8028173.1"/>
    </source>
</evidence>
<proteinExistence type="predicted"/>